<evidence type="ECO:0000313" key="2">
    <source>
        <dbReference type="Proteomes" id="UP000799755"/>
    </source>
</evidence>
<keyword evidence="2" id="KW-1185">Reference proteome</keyword>
<dbReference type="Proteomes" id="UP000799755">
    <property type="component" value="Unassembled WGS sequence"/>
</dbReference>
<organism evidence="1 2">
    <name type="scientific">Lindgomyces ingoldianus</name>
    <dbReference type="NCBI Taxonomy" id="673940"/>
    <lineage>
        <taxon>Eukaryota</taxon>
        <taxon>Fungi</taxon>
        <taxon>Dikarya</taxon>
        <taxon>Ascomycota</taxon>
        <taxon>Pezizomycotina</taxon>
        <taxon>Dothideomycetes</taxon>
        <taxon>Pleosporomycetidae</taxon>
        <taxon>Pleosporales</taxon>
        <taxon>Lindgomycetaceae</taxon>
        <taxon>Lindgomyces</taxon>
    </lineage>
</organism>
<gene>
    <name evidence="1" type="ORF">BDR25DRAFT_280032</name>
</gene>
<comment type="caution">
    <text evidence="1">The sequence shown here is derived from an EMBL/GenBank/DDBJ whole genome shotgun (WGS) entry which is preliminary data.</text>
</comment>
<name>A0ACB6R8G9_9PLEO</name>
<accession>A0ACB6R8G9</accession>
<evidence type="ECO:0000313" key="1">
    <source>
        <dbReference type="EMBL" id="KAF2474620.1"/>
    </source>
</evidence>
<reference evidence="1" key="1">
    <citation type="journal article" date="2020" name="Stud. Mycol.">
        <title>101 Dothideomycetes genomes: a test case for predicting lifestyles and emergence of pathogens.</title>
        <authorList>
            <person name="Haridas S."/>
            <person name="Albert R."/>
            <person name="Binder M."/>
            <person name="Bloem J."/>
            <person name="Labutti K."/>
            <person name="Salamov A."/>
            <person name="Andreopoulos B."/>
            <person name="Baker S."/>
            <person name="Barry K."/>
            <person name="Bills G."/>
            <person name="Bluhm B."/>
            <person name="Cannon C."/>
            <person name="Castanera R."/>
            <person name="Culley D."/>
            <person name="Daum C."/>
            <person name="Ezra D."/>
            <person name="Gonzalez J."/>
            <person name="Henrissat B."/>
            <person name="Kuo A."/>
            <person name="Liang C."/>
            <person name="Lipzen A."/>
            <person name="Lutzoni F."/>
            <person name="Magnuson J."/>
            <person name="Mondo S."/>
            <person name="Nolan M."/>
            <person name="Ohm R."/>
            <person name="Pangilinan J."/>
            <person name="Park H.-J."/>
            <person name="Ramirez L."/>
            <person name="Alfaro M."/>
            <person name="Sun H."/>
            <person name="Tritt A."/>
            <person name="Yoshinaga Y."/>
            <person name="Zwiers L.-H."/>
            <person name="Turgeon B."/>
            <person name="Goodwin S."/>
            <person name="Spatafora J."/>
            <person name="Crous P."/>
            <person name="Grigoriev I."/>
        </authorList>
    </citation>
    <scope>NUCLEOTIDE SEQUENCE</scope>
    <source>
        <strain evidence="1">ATCC 200398</strain>
    </source>
</reference>
<protein>
    <submittedName>
        <fullName evidence="1">Uncharacterized protein</fullName>
    </submittedName>
</protein>
<sequence length="915" mass="103404">MNGGTTIVVSLFLPYTIHFEHESPPPPRSSLPRRTQTQADRKDSSFDLSGQQLASLLSGAAKATPTPPRTPAATATTAEFFTQVQPSAATYFPRPNDPRTLVRSDSHIPEWSGSGLIFNQPSSTTDPGLQETILEDPSAAPAGRAGRNLVPRSRTHNSRDQSKDARWDKPWELVPSPQGNGGLNNAIRAAINTGCLKNVLTVGLIGFPTDKVPVEKRDEIHEKLESEHDVLPVFVSDKDYAGHYAGYCKTILWPVFHYQIPDHPKSKAYKDDSWKFYKNVNQAFANKVIDNYKREDIIWIHDYHLLLVPGMIRARLPDVQIGFFLHAAFPSSEVFRCLASRKELLEGMLGANLVAFQTHEYAHHFLQTCSRILSVEATEDGVQLENHFVNVWSLPIGVDPKDMAIERENPEVHEWIKSMQERYKGKRLIVARDKLDYIRGVRQKLLAFELFLNKYPEWKDKVVLIQVATSDQENAELEKGVNEILNRIDTQHSSLYHQPLVLLKQDISFSQYVALLTVADALMITSLREGMNLTCHEFILCQDGRASDKKYGPVILSEFTGSASIFEGNELAVNPWDYQNCCEAIKIALEMTEEEKERRYRRMRDVVMQHSASYWMKNLTAHLAKVHDEHYRRDMLSIPRLSYPKVKDEYEQSKTRLFILDYEGTLTSYGPAKDTVLTSPDRVIDALNSLILDNKNLVYVMSGCTMKEIERTLGTVSNLGLIAENGCCLRLPNSDEWIEFPDSEKTTKWKEAVKSILQYYLERVEGSSVQERHCSIIFHYQKTDDDGDDAAEASARRAGDCANHINDACQTQRVKAVPTKDSVIIEPVEYNKSTAATHIMKNLDMKNRPEFLMVVGNDRDDEVIFRWAKNLSESGEVKNVTTVSVGNRNTVAMTTLTQGTVGLLNILGRLAKRSA</sequence>
<proteinExistence type="predicted"/>
<dbReference type="EMBL" id="MU003497">
    <property type="protein sequence ID" value="KAF2474620.1"/>
    <property type="molecule type" value="Genomic_DNA"/>
</dbReference>